<gene>
    <name evidence="2" type="ORF">FC18_GL002282</name>
</gene>
<dbReference type="AlphaFoldDB" id="A0A0R1ZPQ1"/>
<dbReference type="STRING" id="1291052.FC18_GL002282"/>
<comment type="caution">
    <text evidence="2">The sequence shown here is derived from an EMBL/GenBank/DDBJ whole genome shotgun (WGS) entry which is preliminary data.</text>
</comment>
<dbReference type="Gene3D" id="3.40.50.300">
    <property type="entry name" value="P-loop containing nucleotide triphosphate hydrolases"/>
    <property type="match status" value="1"/>
</dbReference>
<evidence type="ECO:0000313" key="3">
    <source>
        <dbReference type="Proteomes" id="UP000051679"/>
    </source>
</evidence>
<feature type="domain" description="AAA" evidence="1">
    <location>
        <begin position="8"/>
        <end position="186"/>
    </location>
</feature>
<accession>A0A0R1ZPQ1</accession>
<dbReference type="Proteomes" id="UP000051679">
    <property type="component" value="Unassembled WGS sequence"/>
</dbReference>
<proteinExistence type="predicted"/>
<dbReference type="EMBL" id="AYYO01000004">
    <property type="protein sequence ID" value="KRM56426.1"/>
    <property type="molecule type" value="Genomic_DNA"/>
</dbReference>
<organism evidence="2 3">
    <name type="scientific">Lacticaseibacillus sharpeae JCM 1186 = DSM 20505</name>
    <dbReference type="NCBI Taxonomy" id="1291052"/>
    <lineage>
        <taxon>Bacteria</taxon>
        <taxon>Bacillati</taxon>
        <taxon>Bacillota</taxon>
        <taxon>Bacilli</taxon>
        <taxon>Lactobacillales</taxon>
        <taxon>Lactobacillaceae</taxon>
        <taxon>Lacticaseibacillus</taxon>
    </lineage>
</organism>
<dbReference type="CDD" id="cd02042">
    <property type="entry name" value="ParAB_family"/>
    <property type="match status" value="1"/>
</dbReference>
<dbReference type="InterPro" id="IPR027417">
    <property type="entry name" value="P-loop_NTPase"/>
</dbReference>
<name>A0A0R1ZPQ1_9LACO</name>
<dbReference type="PANTHER" id="PTHR13696:SF99">
    <property type="entry name" value="COBYRINIC ACID AC-DIAMIDE SYNTHASE"/>
    <property type="match status" value="1"/>
</dbReference>
<keyword evidence="3" id="KW-1185">Reference proteome</keyword>
<evidence type="ECO:0000313" key="2">
    <source>
        <dbReference type="EMBL" id="KRM56426.1"/>
    </source>
</evidence>
<dbReference type="InterPro" id="IPR025669">
    <property type="entry name" value="AAA_dom"/>
</dbReference>
<sequence>MKLKRPLTITVANAKGGVGKTTITRYLPFVLAERGYKVLVVDADPQGNLTKTMGITKQRYEPDKVFVMEKSMMAAVVEQDLGSAIVNVVPNLDEIPSNVDWGSFPTYLAKRFGLAEKGDPDYYEVESKKIVVLKNLLAPIKGNYDFIFIDTPPTPASQWIRNATVASDWVIIAFQTQSDSLDGAKLFRDNDLRELIEDFGADTDVLGILPNQVSNSGAIDQIVIEDAIEIFGEQNLFQHIIPFAKRIQSAPRIGLTREGYWNSRLFNDVIDPLADDFLERLKIVGEIEDGE</sequence>
<protein>
    <submittedName>
        <fullName evidence="2">Chromosome partitioning protein parA</fullName>
    </submittedName>
</protein>
<evidence type="ECO:0000259" key="1">
    <source>
        <dbReference type="Pfam" id="PF13614"/>
    </source>
</evidence>
<dbReference type="PATRIC" id="fig|1291052.5.peg.2352"/>
<dbReference type="InterPro" id="IPR050678">
    <property type="entry name" value="DNA_Partitioning_ATPase"/>
</dbReference>
<dbReference type="PANTHER" id="PTHR13696">
    <property type="entry name" value="P-LOOP CONTAINING NUCLEOSIDE TRIPHOSPHATE HYDROLASE"/>
    <property type="match status" value="1"/>
</dbReference>
<dbReference type="SUPFAM" id="SSF52540">
    <property type="entry name" value="P-loop containing nucleoside triphosphate hydrolases"/>
    <property type="match status" value="1"/>
</dbReference>
<reference evidence="2 3" key="1">
    <citation type="journal article" date="2015" name="Genome Announc.">
        <title>Expanding the biotechnology potential of lactobacilli through comparative genomics of 213 strains and associated genera.</title>
        <authorList>
            <person name="Sun Z."/>
            <person name="Harris H.M."/>
            <person name="McCann A."/>
            <person name="Guo C."/>
            <person name="Argimon S."/>
            <person name="Zhang W."/>
            <person name="Yang X."/>
            <person name="Jeffery I.B."/>
            <person name="Cooney J.C."/>
            <person name="Kagawa T.F."/>
            <person name="Liu W."/>
            <person name="Song Y."/>
            <person name="Salvetti E."/>
            <person name="Wrobel A."/>
            <person name="Rasinkangas P."/>
            <person name="Parkhill J."/>
            <person name="Rea M.C."/>
            <person name="O'Sullivan O."/>
            <person name="Ritari J."/>
            <person name="Douillard F.P."/>
            <person name="Paul Ross R."/>
            <person name="Yang R."/>
            <person name="Briner A.E."/>
            <person name="Felis G.E."/>
            <person name="de Vos W.M."/>
            <person name="Barrangou R."/>
            <person name="Klaenhammer T.R."/>
            <person name="Caufield P.W."/>
            <person name="Cui Y."/>
            <person name="Zhang H."/>
            <person name="O'Toole P.W."/>
        </authorList>
    </citation>
    <scope>NUCLEOTIDE SEQUENCE [LARGE SCALE GENOMIC DNA]</scope>
    <source>
        <strain evidence="2 3">DSM 20505</strain>
    </source>
</reference>
<dbReference type="Pfam" id="PF13614">
    <property type="entry name" value="AAA_31"/>
    <property type="match status" value="1"/>
</dbReference>